<feature type="domain" description="Nudix hydrolase" evidence="1">
    <location>
        <begin position="11"/>
        <end position="143"/>
    </location>
</feature>
<reference evidence="2" key="1">
    <citation type="journal article" date="2020" name="Phytopathology">
        <title>Genome sequence and comparative analysis of Colletotrichum gloeosporioides isolated from Liriodendron leaves.</title>
        <authorList>
            <person name="Fu F.F."/>
            <person name="Hao Z."/>
            <person name="Wang P."/>
            <person name="Lu Y."/>
            <person name="Xue L.J."/>
            <person name="Wei G."/>
            <person name="Tian Y."/>
            <person name="Baishi H."/>
            <person name="Xu H."/>
            <person name="Shi J."/>
            <person name="Cheng T."/>
            <person name="Wang G."/>
            <person name="Yi Y."/>
            <person name="Chen J."/>
        </authorList>
    </citation>
    <scope>NUCLEOTIDE SEQUENCE</scope>
    <source>
        <strain evidence="2">Lc1</strain>
    </source>
</reference>
<name>A0A8H8WN56_COLGL</name>
<dbReference type="RefSeq" id="XP_045256136.1">
    <property type="nucleotide sequence ID" value="XM_045405411.1"/>
</dbReference>
<evidence type="ECO:0000313" key="3">
    <source>
        <dbReference type="Proteomes" id="UP000613401"/>
    </source>
</evidence>
<dbReference type="CDD" id="cd04678">
    <property type="entry name" value="NUDIX_MTH2_Nudt15"/>
    <property type="match status" value="1"/>
</dbReference>
<dbReference type="SUPFAM" id="SSF55811">
    <property type="entry name" value="Nudix"/>
    <property type="match status" value="1"/>
</dbReference>
<protein>
    <submittedName>
        <fullName evidence="2">Nucleotide triphosphate diphosphatase NUDT15</fullName>
    </submittedName>
</protein>
<organism evidence="2 3">
    <name type="scientific">Colletotrichum gloeosporioides</name>
    <name type="common">Anthracnose fungus</name>
    <name type="synonym">Glomerella cingulata</name>
    <dbReference type="NCBI Taxonomy" id="474922"/>
    <lineage>
        <taxon>Eukaryota</taxon>
        <taxon>Fungi</taxon>
        <taxon>Dikarya</taxon>
        <taxon>Ascomycota</taxon>
        <taxon>Pezizomycotina</taxon>
        <taxon>Sordariomycetes</taxon>
        <taxon>Hypocreomycetidae</taxon>
        <taxon>Glomerellales</taxon>
        <taxon>Glomerellaceae</taxon>
        <taxon>Colletotrichum</taxon>
        <taxon>Colletotrichum gloeosporioides species complex</taxon>
    </lineage>
</organism>
<dbReference type="PROSITE" id="PS51462">
    <property type="entry name" value="NUDIX"/>
    <property type="match status" value="1"/>
</dbReference>
<dbReference type="AlphaFoldDB" id="A0A8H8WN56"/>
<dbReference type="EMBL" id="WVTB01000120">
    <property type="protein sequence ID" value="KAF3796972.1"/>
    <property type="molecule type" value="Genomic_DNA"/>
</dbReference>
<gene>
    <name evidence="2" type="ORF">GCG54_00005387</name>
</gene>
<dbReference type="InterPro" id="IPR015797">
    <property type="entry name" value="NUDIX_hydrolase-like_dom_sf"/>
</dbReference>
<reference evidence="2" key="2">
    <citation type="submission" date="2020-03" db="EMBL/GenBank/DDBJ databases">
        <authorList>
            <person name="Fu F.-F."/>
            <person name="Chen J."/>
        </authorList>
    </citation>
    <scope>NUCLEOTIDE SEQUENCE</scope>
    <source>
        <strain evidence="2">Lc1</strain>
    </source>
</reference>
<dbReference type="GeneID" id="69012538"/>
<evidence type="ECO:0000313" key="2">
    <source>
        <dbReference type="EMBL" id="KAF3796972.1"/>
    </source>
</evidence>
<dbReference type="FunFam" id="3.90.79.10:FF:000060">
    <property type="entry name" value="Nudix hydrolase 1"/>
    <property type="match status" value="1"/>
</dbReference>
<dbReference type="Proteomes" id="UP000613401">
    <property type="component" value="Unassembled WGS sequence"/>
</dbReference>
<sequence>MSVTTINPFANPRIGVAAIVQRKDGKIVVGKRESSHGAGTWQLPGGHLEFKESIFGCAERETLEETQLKVKASKIVGVTNDVFEELGKHYVTLFVRCEMEDEEAEPVNLEPEKCSGWYWMSWDEVREINAKAKDGGGMKLFMPLAHLVEENSNIESA</sequence>
<dbReference type="GO" id="GO:0035539">
    <property type="term" value="F:8-oxo-7,8-dihydrodeoxyguanosine triphosphate pyrophosphatase activity"/>
    <property type="evidence" value="ECO:0007669"/>
    <property type="project" value="TreeGrafter"/>
</dbReference>
<evidence type="ECO:0000259" key="1">
    <source>
        <dbReference type="PROSITE" id="PS51462"/>
    </source>
</evidence>
<keyword evidence="3" id="KW-1185">Reference proteome</keyword>
<dbReference type="PANTHER" id="PTHR16099:SF5">
    <property type="entry name" value="NUCLEOTIDE TRIPHOSPHATE DIPHOSPHATASE NUDT15"/>
    <property type="match status" value="1"/>
</dbReference>
<dbReference type="Pfam" id="PF00293">
    <property type="entry name" value="NUDIX"/>
    <property type="match status" value="1"/>
</dbReference>
<comment type="caution">
    <text evidence="2">The sequence shown here is derived from an EMBL/GenBank/DDBJ whole genome shotgun (WGS) entry which is preliminary data.</text>
</comment>
<dbReference type="GO" id="GO:0005829">
    <property type="term" value="C:cytosol"/>
    <property type="evidence" value="ECO:0007669"/>
    <property type="project" value="TreeGrafter"/>
</dbReference>
<proteinExistence type="predicted"/>
<accession>A0A8H8WN56</accession>
<dbReference type="PANTHER" id="PTHR16099">
    <property type="entry name" value="8-OXO-DGTP DIPHOSPHATES NUDT15"/>
    <property type="match status" value="1"/>
</dbReference>
<dbReference type="Gene3D" id="3.90.79.10">
    <property type="entry name" value="Nucleoside Triphosphate Pyrophosphohydrolase"/>
    <property type="match status" value="1"/>
</dbReference>
<dbReference type="GO" id="GO:0006203">
    <property type="term" value="P:dGTP catabolic process"/>
    <property type="evidence" value="ECO:0007669"/>
    <property type="project" value="TreeGrafter"/>
</dbReference>
<dbReference type="InterPro" id="IPR000086">
    <property type="entry name" value="NUDIX_hydrolase_dom"/>
</dbReference>